<organism evidence="1 2">
    <name type="scientific">Brachionus plicatilis</name>
    <name type="common">Marine rotifer</name>
    <name type="synonym">Brachionus muelleri</name>
    <dbReference type="NCBI Taxonomy" id="10195"/>
    <lineage>
        <taxon>Eukaryota</taxon>
        <taxon>Metazoa</taxon>
        <taxon>Spiralia</taxon>
        <taxon>Gnathifera</taxon>
        <taxon>Rotifera</taxon>
        <taxon>Eurotatoria</taxon>
        <taxon>Monogononta</taxon>
        <taxon>Pseudotrocha</taxon>
        <taxon>Ploima</taxon>
        <taxon>Brachionidae</taxon>
        <taxon>Brachionus</taxon>
    </lineage>
</organism>
<keyword evidence="2" id="KW-1185">Reference proteome</keyword>
<proteinExistence type="predicted"/>
<protein>
    <submittedName>
        <fullName evidence="1">Transposable element tcb1 transposase</fullName>
    </submittedName>
</protein>
<dbReference type="Proteomes" id="UP000276133">
    <property type="component" value="Unassembled WGS sequence"/>
</dbReference>
<name>A0A3M7RRD0_BRAPC</name>
<reference evidence="1 2" key="1">
    <citation type="journal article" date="2018" name="Sci. Rep.">
        <title>Genomic signatures of local adaptation to the degree of environmental predictability in rotifers.</title>
        <authorList>
            <person name="Franch-Gras L."/>
            <person name="Hahn C."/>
            <person name="Garcia-Roger E.M."/>
            <person name="Carmona M.J."/>
            <person name="Serra M."/>
            <person name="Gomez A."/>
        </authorList>
    </citation>
    <scope>NUCLEOTIDE SEQUENCE [LARGE SCALE GENOMIC DNA]</scope>
    <source>
        <strain evidence="1">HYR1</strain>
    </source>
</reference>
<dbReference type="AlphaFoldDB" id="A0A3M7RRD0"/>
<gene>
    <name evidence="1" type="ORF">BpHYR1_021933</name>
</gene>
<dbReference type="EMBL" id="REGN01002801">
    <property type="protein sequence ID" value="RNA26114.1"/>
    <property type="molecule type" value="Genomic_DNA"/>
</dbReference>
<accession>A0A3M7RRD0</accession>
<evidence type="ECO:0000313" key="1">
    <source>
        <dbReference type="EMBL" id="RNA26114.1"/>
    </source>
</evidence>
<sequence>MGTEILELKNQELVIICDGTYTHIENSFNNKIQYRTYGVQKYTSLIKPFIICCSDGYIIDCYGAFDANLNDANSLSWKN</sequence>
<comment type="caution">
    <text evidence="1">The sequence shown here is derived from an EMBL/GenBank/DDBJ whole genome shotgun (WGS) entry which is preliminary data.</text>
</comment>
<evidence type="ECO:0000313" key="2">
    <source>
        <dbReference type="Proteomes" id="UP000276133"/>
    </source>
</evidence>
<dbReference type="OrthoDB" id="10049726at2759"/>